<keyword evidence="1" id="KW-0547">Nucleotide-binding</keyword>
<comment type="pathway">
    <text evidence="1">Cofactor biosynthesis; thiamine diphosphate biosynthesis; thiamine diphosphate from thiamine phosphate: step 1/1.</text>
</comment>
<dbReference type="Gene3D" id="3.90.650.10">
    <property type="entry name" value="PurM-like C-terminal domain"/>
    <property type="match status" value="1"/>
</dbReference>
<comment type="similarity">
    <text evidence="1">Belongs to the thiamine-monophosphate kinase family.</text>
</comment>
<feature type="binding site" evidence="1">
    <location>
        <position position="49"/>
    </location>
    <ligand>
        <name>Mg(2+)</name>
        <dbReference type="ChEBI" id="CHEBI:18420"/>
        <label>2</label>
    </ligand>
</feature>
<feature type="binding site" evidence="1">
    <location>
        <position position="324"/>
    </location>
    <ligand>
        <name>substrate</name>
    </ligand>
</feature>
<evidence type="ECO:0000256" key="1">
    <source>
        <dbReference type="HAMAP-Rule" id="MF_02128"/>
    </source>
</evidence>
<dbReference type="NCBIfam" id="NF004351">
    <property type="entry name" value="PRK05731.1-4"/>
    <property type="match status" value="1"/>
</dbReference>
<dbReference type="InterPro" id="IPR006283">
    <property type="entry name" value="ThiL-like"/>
</dbReference>
<dbReference type="Gene3D" id="3.30.1330.10">
    <property type="entry name" value="PurM-like, N-terminal domain"/>
    <property type="match status" value="1"/>
</dbReference>
<gene>
    <name evidence="1" type="primary">thiL</name>
    <name evidence="3" type="ORF">IGS67_11025</name>
</gene>
<protein>
    <recommendedName>
        <fullName evidence="1">Thiamine-monophosphate kinase</fullName>
        <shortName evidence="1">TMP kinase</shortName>
        <shortName evidence="1">Thiamine-phosphate kinase</shortName>
        <ecNumber evidence="1">2.7.4.16</ecNumber>
    </recommendedName>
</protein>
<keyword evidence="1" id="KW-0479">Metal-binding</keyword>
<dbReference type="NCBIfam" id="TIGR01379">
    <property type="entry name" value="thiL"/>
    <property type="match status" value="1"/>
</dbReference>
<dbReference type="EMBL" id="JACZDF010000006">
    <property type="protein sequence ID" value="MBD9700017.1"/>
    <property type="molecule type" value="Genomic_DNA"/>
</dbReference>
<comment type="catalytic activity">
    <reaction evidence="1">
        <text>thiamine phosphate + ATP = thiamine diphosphate + ADP</text>
        <dbReference type="Rhea" id="RHEA:15913"/>
        <dbReference type="ChEBI" id="CHEBI:30616"/>
        <dbReference type="ChEBI" id="CHEBI:37575"/>
        <dbReference type="ChEBI" id="CHEBI:58937"/>
        <dbReference type="ChEBI" id="CHEBI:456216"/>
        <dbReference type="EC" id="2.7.4.16"/>
    </reaction>
</comment>
<feature type="binding site" evidence="1">
    <location>
        <position position="224"/>
    </location>
    <ligand>
        <name>Mg(2+)</name>
        <dbReference type="ChEBI" id="CHEBI:18420"/>
        <label>5</label>
    </ligand>
</feature>
<keyword evidence="1" id="KW-0067">ATP-binding</keyword>
<dbReference type="PANTHER" id="PTHR30270">
    <property type="entry name" value="THIAMINE-MONOPHOSPHATE KINASE"/>
    <property type="match status" value="1"/>
</dbReference>
<keyword evidence="1" id="KW-0460">Magnesium</keyword>
<feature type="binding site" evidence="1">
    <location>
        <begin position="125"/>
        <end position="126"/>
    </location>
    <ligand>
        <name>ATP</name>
        <dbReference type="ChEBI" id="CHEBI:30616"/>
    </ligand>
</feature>
<feature type="binding site" evidence="1">
    <location>
        <position position="48"/>
    </location>
    <ligand>
        <name>Mg(2+)</name>
        <dbReference type="ChEBI" id="CHEBI:18420"/>
        <label>1</label>
    </ligand>
</feature>
<dbReference type="Proteomes" id="UP000642107">
    <property type="component" value="Unassembled WGS sequence"/>
</dbReference>
<dbReference type="InterPro" id="IPR036676">
    <property type="entry name" value="PurM-like_C_sf"/>
</dbReference>
<feature type="binding site" evidence="1">
    <location>
        <position position="78"/>
    </location>
    <ligand>
        <name>Mg(2+)</name>
        <dbReference type="ChEBI" id="CHEBI:18420"/>
        <label>4</label>
    </ligand>
</feature>
<feature type="binding site" evidence="1">
    <location>
        <position position="78"/>
    </location>
    <ligand>
        <name>Mg(2+)</name>
        <dbReference type="ChEBI" id="CHEBI:18420"/>
        <label>3</label>
    </ligand>
</feature>
<evidence type="ECO:0000313" key="3">
    <source>
        <dbReference type="EMBL" id="MBD9700017.1"/>
    </source>
</evidence>
<keyword evidence="1" id="KW-0784">Thiamine biosynthesis</keyword>
<dbReference type="PIRSF" id="PIRSF005303">
    <property type="entry name" value="Thiam_monoph_kin"/>
    <property type="match status" value="1"/>
</dbReference>
<dbReference type="HAMAP" id="MF_02128">
    <property type="entry name" value="TMP_kinase"/>
    <property type="match status" value="1"/>
</dbReference>
<feature type="domain" description="PurM-like N-terminal" evidence="2">
    <location>
        <begin position="31"/>
        <end position="141"/>
    </location>
</feature>
<feature type="binding site" evidence="1">
    <location>
        <position position="78"/>
    </location>
    <ligand>
        <name>Mg(2+)</name>
        <dbReference type="ChEBI" id="CHEBI:18420"/>
        <label>2</label>
    </ligand>
</feature>
<feature type="binding site" evidence="1">
    <location>
        <position position="33"/>
    </location>
    <ligand>
        <name>Mg(2+)</name>
        <dbReference type="ChEBI" id="CHEBI:18420"/>
        <label>3</label>
    </ligand>
</feature>
<dbReference type="GO" id="GO:0009030">
    <property type="term" value="F:thiamine-phosphate kinase activity"/>
    <property type="evidence" value="ECO:0007669"/>
    <property type="project" value="UniProtKB-EC"/>
</dbReference>
<feature type="binding site" evidence="1">
    <location>
        <position position="221"/>
    </location>
    <ligand>
        <name>Mg(2+)</name>
        <dbReference type="ChEBI" id="CHEBI:18420"/>
        <label>3</label>
    </ligand>
</feature>
<feature type="binding site" evidence="1">
    <location>
        <position position="56"/>
    </location>
    <ligand>
        <name>substrate</name>
    </ligand>
</feature>
<feature type="binding site" evidence="1">
    <location>
        <position position="126"/>
    </location>
    <ligand>
        <name>Mg(2+)</name>
        <dbReference type="ChEBI" id="CHEBI:18420"/>
        <label>1</label>
    </ligand>
</feature>
<keyword evidence="4" id="KW-1185">Reference proteome</keyword>
<accession>A0ABR9DUK3</accession>
<organism evidence="3 4">
    <name type="scientific">Flavimobilis rhizosphaerae</name>
    <dbReference type="NCBI Taxonomy" id="2775421"/>
    <lineage>
        <taxon>Bacteria</taxon>
        <taxon>Bacillati</taxon>
        <taxon>Actinomycetota</taxon>
        <taxon>Actinomycetes</taxon>
        <taxon>Micrococcales</taxon>
        <taxon>Jonesiaceae</taxon>
        <taxon>Flavimobilis</taxon>
    </lineage>
</organism>
<keyword evidence="1 3" id="KW-0808">Transferase</keyword>
<dbReference type="SUPFAM" id="SSF56042">
    <property type="entry name" value="PurM C-terminal domain-like"/>
    <property type="match status" value="1"/>
</dbReference>
<dbReference type="InterPro" id="IPR016188">
    <property type="entry name" value="PurM-like_N"/>
</dbReference>
<comment type="caution">
    <text evidence="3">The sequence shown here is derived from an EMBL/GenBank/DDBJ whole genome shotgun (WGS) entry which is preliminary data.</text>
</comment>
<feature type="binding site" evidence="1">
    <location>
        <position position="223"/>
    </location>
    <ligand>
        <name>ATP</name>
        <dbReference type="ChEBI" id="CHEBI:30616"/>
    </ligand>
</feature>
<dbReference type="SUPFAM" id="SSF55326">
    <property type="entry name" value="PurM N-terminal domain-like"/>
    <property type="match status" value="1"/>
</dbReference>
<feature type="binding site" evidence="1">
    <location>
        <position position="49"/>
    </location>
    <ligand>
        <name>Mg(2+)</name>
        <dbReference type="ChEBI" id="CHEBI:18420"/>
        <label>1</label>
    </ligand>
</feature>
<dbReference type="EC" id="2.7.4.16" evidence="1"/>
<comment type="miscellaneous">
    <text evidence="1">Reaction mechanism of ThiL seems to utilize a direct, inline transfer of the gamma-phosphate of ATP to TMP rather than a phosphorylated enzyme intermediate.</text>
</comment>
<dbReference type="Pfam" id="PF00586">
    <property type="entry name" value="AIRS"/>
    <property type="match status" value="1"/>
</dbReference>
<evidence type="ECO:0000259" key="2">
    <source>
        <dbReference type="Pfam" id="PF00586"/>
    </source>
</evidence>
<feature type="binding site" evidence="1">
    <location>
        <position position="151"/>
    </location>
    <ligand>
        <name>ATP</name>
        <dbReference type="ChEBI" id="CHEBI:30616"/>
    </ligand>
</feature>
<reference evidence="3 4" key="1">
    <citation type="submission" date="2020-09" db="EMBL/GenBank/DDBJ databases">
        <title>Flavimobilis rhizosphaerae sp. nov., isolated from rhizosphere soil of Spartina alterniflora.</title>
        <authorList>
            <person name="Hanqin C."/>
        </authorList>
    </citation>
    <scope>NUCLEOTIDE SEQUENCE [LARGE SCALE GENOMIC DNA]</scope>
    <source>
        <strain evidence="3 4">GY 10621</strain>
    </source>
</reference>
<comment type="caution">
    <text evidence="1">Lacks conserved residue(s) required for the propagation of feature annotation.</text>
</comment>
<name>A0ABR9DUK3_9MICO</name>
<dbReference type="InterPro" id="IPR036921">
    <property type="entry name" value="PurM-like_N_sf"/>
</dbReference>
<proteinExistence type="inferred from homology"/>
<evidence type="ECO:0000313" key="4">
    <source>
        <dbReference type="Proteomes" id="UP000642107"/>
    </source>
</evidence>
<keyword evidence="1 3" id="KW-0418">Kinase</keyword>
<feature type="binding site" evidence="1">
    <location>
        <position position="277"/>
    </location>
    <ligand>
        <name>substrate</name>
    </ligand>
</feature>
<sequence>MTLVGDLSESELLARFVPLLGAPGAALVGPGDDCAVLSAPDGKVVVSTDVLVEDVHFRRAWSSAREVGRRAAAQNLADAAAVGAVPTGLVVSLVLPGELPAVWVEDLARGLDDACRPWGAGVVGGDLAGGPLVVLAVTVLGDLEGRAPVLRSGARPGDVVAHAGVRGRSAAGFALLDAGRADDARVPADVRAVVLDAFRVPSPPVGAGRAAAVAGATAMLDVSDGLLRDAGRIASASGVRLAFDDPADVLADEVALLSPVAAALGADATQWVLAGGEDHGMLATFPPGVALPDGFRTLGRVEELPTDGARVTVGGRAVRAGGGWDHFGPGKD</sequence>
<comment type="function">
    <text evidence="1">Catalyzes the ATP-dependent phosphorylation of thiamine-monophosphate (TMP) to form thiamine-pyrophosphate (TPP), the active form of vitamin B1.</text>
</comment>
<dbReference type="CDD" id="cd02194">
    <property type="entry name" value="ThiL"/>
    <property type="match status" value="1"/>
</dbReference>
<dbReference type="PANTHER" id="PTHR30270:SF0">
    <property type="entry name" value="THIAMINE-MONOPHOSPHATE KINASE"/>
    <property type="match status" value="1"/>
</dbReference>
<feature type="binding site" evidence="1">
    <location>
        <position position="33"/>
    </location>
    <ligand>
        <name>Mg(2+)</name>
        <dbReference type="ChEBI" id="CHEBI:18420"/>
        <label>4</label>
    </ligand>
</feature>
<feature type="binding site" evidence="1">
    <location>
        <position position="47"/>
    </location>
    <ligand>
        <name>Mg(2+)</name>
        <dbReference type="ChEBI" id="CHEBI:18420"/>
        <label>4</label>
    </ligand>
</feature>